<sequence length="439" mass="47885">MGSTITLHHLAKTYPNGQTAVCQLSLTIEDGEFLVLLGPSGCGKSTLLRMIAGLESISEGEIHLDGRLANDLEPSERNVAMIFQNFALYPNMTTAQNIGFPLAVQKQDPAQVESHAASVAQTLGIDHLLQRTPGQLSGGERQRVAMGRAVVRRPSVFLMDEPLSSLDARLRARLRTEILSITRRTGATTIYVTHDQAEAMALGDRVAVLRGGILQQVDSPRNLYALPANAFVASFVGTPRINLLHGTVHAPVDGVMTVSLGAQQLALPYPLTRDHQMLRVVQGQPLLIGLRPEAIRLAEHSRATPFERPLTGIVEHVEFQGHEALLHLSLGGQQADVPPQPSALAPHLQSRWSATALIQRVLRRSGLFNRRPLSPPGPDHFPTPAPIRSGIGELVVRDEPSSPHRRGQHLPLLVDVRNLLIFDHHGERISPDPTRTPEL</sequence>
<protein>
    <submittedName>
        <fullName evidence="5">ABC transporter ATP-binding protein</fullName>
    </submittedName>
</protein>
<dbReference type="PROSITE" id="PS50893">
    <property type="entry name" value="ABC_TRANSPORTER_2"/>
    <property type="match status" value="1"/>
</dbReference>
<dbReference type="Proteomes" id="UP001235744">
    <property type="component" value="Chromosome"/>
</dbReference>
<evidence type="ECO:0000313" key="5">
    <source>
        <dbReference type="EMBL" id="WLQ61441.1"/>
    </source>
</evidence>
<gene>
    <name evidence="5" type="ORF">P8A19_41255</name>
</gene>
<dbReference type="PANTHER" id="PTHR43875">
    <property type="entry name" value="MALTODEXTRIN IMPORT ATP-BINDING PROTEIN MSMX"/>
    <property type="match status" value="1"/>
</dbReference>
<dbReference type="InterPro" id="IPR015855">
    <property type="entry name" value="ABC_transpr_MalK-like"/>
</dbReference>
<dbReference type="InterPro" id="IPR013611">
    <property type="entry name" value="Transp-assoc_OB_typ2"/>
</dbReference>
<keyword evidence="6" id="KW-1185">Reference proteome</keyword>
<dbReference type="Gene3D" id="3.40.50.300">
    <property type="entry name" value="P-loop containing nucleotide triphosphate hydrolases"/>
    <property type="match status" value="1"/>
</dbReference>
<dbReference type="InterPro" id="IPR047641">
    <property type="entry name" value="ABC_transpr_MalK/UgpC-like"/>
</dbReference>
<dbReference type="RefSeq" id="WP_306068527.1">
    <property type="nucleotide sequence ID" value="NZ_CP120988.1"/>
</dbReference>
<dbReference type="InterPro" id="IPR027417">
    <property type="entry name" value="P-loop_NTPase"/>
</dbReference>
<feature type="domain" description="ABC transporter" evidence="4">
    <location>
        <begin position="5"/>
        <end position="236"/>
    </location>
</feature>
<evidence type="ECO:0000256" key="2">
    <source>
        <dbReference type="ARBA" id="ARBA00022741"/>
    </source>
</evidence>
<keyword evidence="1" id="KW-0813">Transport</keyword>
<keyword evidence="2" id="KW-0547">Nucleotide-binding</keyword>
<dbReference type="InterPro" id="IPR017871">
    <property type="entry name" value="ABC_transporter-like_CS"/>
</dbReference>
<dbReference type="SUPFAM" id="SSF50331">
    <property type="entry name" value="MOP-like"/>
    <property type="match status" value="1"/>
</dbReference>
<keyword evidence="3 5" id="KW-0067">ATP-binding</keyword>
<evidence type="ECO:0000313" key="6">
    <source>
        <dbReference type="Proteomes" id="UP001235744"/>
    </source>
</evidence>
<dbReference type="InterPro" id="IPR003593">
    <property type="entry name" value="AAA+_ATPase"/>
</dbReference>
<dbReference type="InterPro" id="IPR003439">
    <property type="entry name" value="ABC_transporter-like_ATP-bd"/>
</dbReference>
<dbReference type="Pfam" id="PF00005">
    <property type="entry name" value="ABC_tran"/>
    <property type="match status" value="1"/>
</dbReference>
<dbReference type="InterPro" id="IPR008995">
    <property type="entry name" value="Mo/tungstate-bd_C_term_dom"/>
</dbReference>
<evidence type="ECO:0000256" key="1">
    <source>
        <dbReference type="ARBA" id="ARBA00022448"/>
    </source>
</evidence>
<name>A0ABY9J635_9ACTN</name>
<dbReference type="SMART" id="SM00382">
    <property type="entry name" value="AAA"/>
    <property type="match status" value="1"/>
</dbReference>
<proteinExistence type="predicted"/>
<dbReference type="PANTHER" id="PTHR43875:SF1">
    <property type="entry name" value="OSMOPROTECTIVE COMPOUNDS UPTAKE ATP-BINDING PROTEIN GGTA"/>
    <property type="match status" value="1"/>
</dbReference>
<evidence type="ECO:0000256" key="3">
    <source>
        <dbReference type="ARBA" id="ARBA00022840"/>
    </source>
</evidence>
<dbReference type="EMBL" id="CP120988">
    <property type="protein sequence ID" value="WLQ61441.1"/>
    <property type="molecule type" value="Genomic_DNA"/>
</dbReference>
<dbReference type="Gene3D" id="2.40.50.100">
    <property type="match status" value="1"/>
</dbReference>
<dbReference type="GO" id="GO:0005524">
    <property type="term" value="F:ATP binding"/>
    <property type="evidence" value="ECO:0007669"/>
    <property type="project" value="UniProtKB-KW"/>
</dbReference>
<dbReference type="CDD" id="cd03301">
    <property type="entry name" value="ABC_MalK_N"/>
    <property type="match status" value="1"/>
</dbReference>
<evidence type="ECO:0000259" key="4">
    <source>
        <dbReference type="PROSITE" id="PS50893"/>
    </source>
</evidence>
<reference evidence="5 6" key="1">
    <citation type="submission" date="2023-03" db="EMBL/GenBank/DDBJ databases">
        <title>Isolation and description of six Streptomyces strains from soil environments, able to metabolize different microbial glucans.</title>
        <authorList>
            <person name="Widen T."/>
            <person name="Larsbrink J."/>
        </authorList>
    </citation>
    <scope>NUCLEOTIDE SEQUENCE [LARGE SCALE GENOMIC DNA]</scope>
    <source>
        <strain evidence="5 6">Alt2</strain>
    </source>
</reference>
<organism evidence="5 6">
    <name type="scientific">Streptomyces poriferorum</name>
    <dbReference type="NCBI Taxonomy" id="2798799"/>
    <lineage>
        <taxon>Bacteria</taxon>
        <taxon>Bacillati</taxon>
        <taxon>Actinomycetota</taxon>
        <taxon>Actinomycetes</taxon>
        <taxon>Kitasatosporales</taxon>
        <taxon>Streptomycetaceae</taxon>
        <taxon>Streptomyces</taxon>
    </lineage>
</organism>
<dbReference type="PROSITE" id="PS00211">
    <property type="entry name" value="ABC_TRANSPORTER_1"/>
    <property type="match status" value="1"/>
</dbReference>
<accession>A0ABY9J635</accession>
<dbReference type="SUPFAM" id="SSF52540">
    <property type="entry name" value="P-loop containing nucleoside triphosphate hydrolases"/>
    <property type="match status" value="1"/>
</dbReference>
<dbReference type="Pfam" id="PF08402">
    <property type="entry name" value="TOBE_2"/>
    <property type="match status" value="1"/>
</dbReference>